<feature type="compositionally biased region" description="Polar residues" evidence="1">
    <location>
        <begin position="341"/>
        <end position="357"/>
    </location>
</feature>
<dbReference type="EMBL" id="JASUXU010000021">
    <property type="protein sequence ID" value="KAK0321341.1"/>
    <property type="molecule type" value="Genomic_DNA"/>
</dbReference>
<dbReference type="Pfam" id="PF08588">
    <property type="entry name" value="Duc1"/>
    <property type="match status" value="1"/>
</dbReference>
<evidence type="ECO:0000256" key="1">
    <source>
        <dbReference type="SAM" id="MobiDB-lite"/>
    </source>
</evidence>
<name>A0AAN6J9G0_9PEZI</name>
<dbReference type="AlphaFoldDB" id="A0AAN6J9G0"/>
<proteinExistence type="predicted"/>
<gene>
    <name evidence="3" type="ORF">LTR82_007793</name>
</gene>
<feature type="domain" description="Domain of unknown function at the cortex 1" evidence="2">
    <location>
        <begin position="30"/>
        <end position="293"/>
    </location>
</feature>
<feature type="compositionally biased region" description="Basic and acidic residues" evidence="1">
    <location>
        <begin position="504"/>
        <end position="520"/>
    </location>
</feature>
<dbReference type="Proteomes" id="UP001168146">
    <property type="component" value="Unassembled WGS sequence"/>
</dbReference>
<feature type="compositionally biased region" description="Low complexity" evidence="1">
    <location>
        <begin position="366"/>
        <end position="378"/>
    </location>
</feature>
<comment type="caution">
    <text evidence="3">The sequence shown here is derived from an EMBL/GenBank/DDBJ whole genome shotgun (WGS) entry which is preliminary data.</text>
</comment>
<feature type="region of interest" description="Disordered" evidence="1">
    <location>
        <begin position="305"/>
        <end position="526"/>
    </location>
</feature>
<dbReference type="InterPro" id="IPR013897">
    <property type="entry name" value="Duc1"/>
</dbReference>
<feature type="compositionally biased region" description="Polar residues" evidence="1">
    <location>
        <begin position="464"/>
        <end position="485"/>
    </location>
</feature>
<feature type="compositionally biased region" description="Polar residues" evidence="1">
    <location>
        <begin position="408"/>
        <end position="425"/>
    </location>
</feature>
<reference evidence="3" key="1">
    <citation type="submission" date="2021-12" db="EMBL/GenBank/DDBJ databases">
        <title>Black yeast isolated from Biological Soil Crust.</title>
        <authorList>
            <person name="Kurbessoian T."/>
        </authorList>
    </citation>
    <scope>NUCLEOTIDE SEQUENCE</scope>
    <source>
        <strain evidence="3">CCFEE 5208</strain>
    </source>
</reference>
<protein>
    <recommendedName>
        <fullName evidence="2">Domain of unknown function at the cortex 1 domain-containing protein</fullName>
    </recommendedName>
</protein>
<accession>A0AAN6J9G0</accession>
<dbReference type="PANTHER" id="PTHR34826">
    <property type="entry name" value="UPF0590 PROTEIN C409.17C"/>
    <property type="match status" value="1"/>
</dbReference>
<organism evidence="3 4">
    <name type="scientific">Friedmanniomyces endolithicus</name>
    <dbReference type="NCBI Taxonomy" id="329885"/>
    <lineage>
        <taxon>Eukaryota</taxon>
        <taxon>Fungi</taxon>
        <taxon>Dikarya</taxon>
        <taxon>Ascomycota</taxon>
        <taxon>Pezizomycotina</taxon>
        <taxon>Dothideomycetes</taxon>
        <taxon>Dothideomycetidae</taxon>
        <taxon>Mycosphaerellales</taxon>
        <taxon>Teratosphaeriaceae</taxon>
        <taxon>Friedmanniomyces</taxon>
    </lineage>
</organism>
<dbReference type="PANTHER" id="PTHR34826:SF2">
    <property type="entry name" value="UPF0590 PROTEIN C409.17C"/>
    <property type="match status" value="1"/>
</dbReference>
<evidence type="ECO:0000313" key="3">
    <source>
        <dbReference type="EMBL" id="KAK0321341.1"/>
    </source>
</evidence>
<evidence type="ECO:0000259" key="2">
    <source>
        <dbReference type="Pfam" id="PF08588"/>
    </source>
</evidence>
<sequence>MASIIKAKIQNASGGGGDSVAEAEEVEKYKLLVTAGPSYDETQHEVVKVNSGEPVHVENEFLRAKVTVRVQGFGGRGLPSTSPDSTPYFNDPSHEKDQYSIGFSFVPKQDLPSVNTVWGNDFDHPISKKLPPGFNTAFKIVKEFIDPGLSCDAYADEPWLYGPCLSCWFAFRIGEKIKEDADFPGPNDQQAMHEGGDGSGQDVRTKHGIPDKSEKRRKFFLDAHHREDFVFEKGRLYEADFYNPYIDFPNFSLKLPGFSLKVIKYIDQQSHCLRYVFKNRAANQVYLNVNFRLLWGEQLQKALQRDRDGKQAGGNGQGGLSQATPAILNGGPQASGPAPPTQQDHNGSHGQEPSNRANPGPGQVGPQASTPAPPTQQSHNGARGQETPNRANPGPVQVGPQASGPALPTQQNHNVTRGQEPSNRANPGAPQIGSQTSAPTPPTEPSTRQNVQHHPATISLDEYLQSNSGTPMASGRATPSIQPQSGDHHAAGTNNSDTEALTRMLKDTSTSDKTGTEERLLGSNTS</sequence>
<evidence type="ECO:0000313" key="4">
    <source>
        <dbReference type="Proteomes" id="UP001168146"/>
    </source>
</evidence>
<feature type="region of interest" description="Disordered" evidence="1">
    <location>
        <begin position="182"/>
        <end position="208"/>
    </location>
</feature>